<organism evidence="8 9">
    <name type="scientific">Nakamurella multipartita (strain ATCC 700099 / DSM 44233 / CIP 104796 / JCM 9543 / NBRC 105858 / Y-104)</name>
    <name type="common">Microsphaera multipartita</name>
    <dbReference type="NCBI Taxonomy" id="479431"/>
    <lineage>
        <taxon>Bacteria</taxon>
        <taxon>Bacillati</taxon>
        <taxon>Actinomycetota</taxon>
        <taxon>Actinomycetes</taxon>
        <taxon>Nakamurellales</taxon>
        <taxon>Nakamurellaceae</taxon>
        <taxon>Nakamurella</taxon>
    </lineage>
</organism>
<evidence type="ECO:0000313" key="9">
    <source>
        <dbReference type="Proteomes" id="UP000002218"/>
    </source>
</evidence>
<evidence type="ECO:0000259" key="7">
    <source>
        <dbReference type="Pfam" id="PF00082"/>
    </source>
</evidence>
<dbReference type="STRING" id="479431.Namu_3304"/>
<keyword evidence="4 5" id="KW-0720">Serine protease</keyword>
<dbReference type="PANTHER" id="PTHR43806">
    <property type="entry name" value="PEPTIDASE S8"/>
    <property type="match status" value="1"/>
</dbReference>
<protein>
    <submittedName>
        <fullName evidence="8">Peptidase S8 and S53 subtilisin kexin sedolisin</fullName>
    </submittedName>
</protein>
<dbReference type="Pfam" id="PF00082">
    <property type="entry name" value="Peptidase_S8"/>
    <property type="match status" value="1"/>
</dbReference>
<keyword evidence="9" id="KW-1185">Reference proteome</keyword>
<gene>
    <name evidence="8" type="ordered locus">Namu_3304</name>
</gene>
<dbReference type="PROSITE" id="PS00138">
    <property type="entry name" value="SUBTILASE_SER"/>
    <property type="match status" value="1"/>
</dbReference>
<feature type="active site" description="Charge relay system" evidence="5">
    <location>
        <position position="218"/>
    </location>
</feature>
<comment type="similarity">
    <text evidence="1 5 6">Belongs to the peptidase S8 family.</text>
</comment>
<dbReference type="AlphaFoldDB" id="C8XD30"/>
<evidence type="ECO:0000256" key="3">
    <source>
        <dbReference type="ARBA" id="ARBA00022801"/>
    </source>
</evidence>
<proteinExistence type="inferred from homology"/>
<feature type="domain" description="Peptidase S8/S53" evidence="7">
    <location>
        <begin position="177"/>
        <end position="416"/>
    </location>
</feature>
<dbReference type="SUPFAM" id="SSF52743">
    <property type="entry name" value="Subtilisin-like"/>
    <property type="match status" value="1"/>
</dbReference>
<dbReference type="PRINTS" id="PR00723">
    <property type="entry name" value="SUBTILISIN"/>
</dbReference>
<accession>C8XD30</accession>
<dbReference type="RefSeq" id="WP_015748499.1">
    <property type="nucleotide sequence ID" value="NC_013235.1"/>
</dbReference>
<feature type="active site" description="Charge relay system" evidence="5">
    <location>
        <position position="388"/>
    </location>
</feature>
<dbReference type="PROSITE" id="PS00136">
    <property type="entry name" value="SUBTILASE_ASP"/>
    <property type="match status" value="1"/>
</dbReference>
<evidence type="ECO:0000256" key="6">
    <source>
        <dbReference type="RuleBase" id="RU003355"/>
    </source>
</evidence>
<dbReference type="OrthoDB" id="9813435at2"/>
<dbReference type="InterPro" id="IPR015500">
    <property type="entry name" value="Peptidase_S8_subtilisin-rel"/>
</dbReference>
<dbReference type="PROSITE" id="PS51892">
    <property type="entry name" value="SUBTILASE"/>
    <property type="match status" value="1"/>
</dbReference>
<evidence type="ECO:0000256" key="2">
    <source>
        <dbReference type="ARBA" id="ARBA00022670"/>
    </source>
</evidence>
<dbReference type="Gene3D" id="3.40.50.200">
    <property type="entry name" value="Peptidase S8/S53 domain"/>
    <property type="match status" value="1"/>
</dbReference>
<dbReference type="GO" id="GO:0004252">
    <property type="term" value="F:serine-type endopeptidase activity"/>
    <property type="evidence" value="ECO:0007669"/>
    <property type="project" value="UniProtKB-UniRule"/>
</dbReference>
<dbReference type="HOGENOM" id="CLU_011263_15_8_11"/>
<dbReference type="InterPro" id="IPR023827">
    <property type="entry name" value="Peptidase_S8_Asp-AS"/>
</dbReference>
<dbReference type="Proteomes" id="UP000002218">
    <property type="component" value="Chromosome"/>
</dbReference>
<dbReference type="InterPro" id="IPR036852">
    <property type="entry name" value="Peptidase_S8/S53_dom_sf"/>
</dbReference>
<evidence type="ECO:0000256" key="4">
    <source>
        <dbReference type="ARBA" id="ARBA00022825"/>
    </source>
</evidence>
<dbReference type="KEGG" id="nml:Namu_3304"/>
<dbReference type="PANTHER" id="PTHR43806:SF11">
    <property type="entry name" value="CEREVISIN-RELATED"/>
    <property type="match status" value="1"/>
</dbReference>
<dbReference type="InterPro" id="IPR050131">
    <property type="entry name" value="Peptidase_S8_subtilisin-like"/>
</dbReference>
<sequence>MEFSIPALPDPDPSTVPLGGTPVQTTGRFIVVFARGTDAKATLARTAGVGTVADSRDFTAQAVDFSQTEGSDAVWFDTLGVAVVTAEPAQLGALRTAEAGEDAIISVSPELIHHILDGDYLQGYRDGVSDLAGRLGAVERPAGSGVSAAAANPSFADNAQFTWGLQATGVSTSPQSGAGIKVAVLDTGFDVGHPDFVGRSVTTQSFVAGETVQDGHGHGTHCIGTSCGSKAPETGPRYGVAYGASIYAGKVLGDSGSGSDGGIIAGINWAVENGCHVISMSLGADVASVHPPYTVVGQRALDAGSLIVAAAGNNADRRVGNFGFVGTPANSPFIMAVGALDQKLDMAYFSARTLAGTRGGQVDIAGPGYQVYSSWLMPTRYKTISGTSMATPHVAGVAALWAELTGYRGRDLWATLAQDSQRLLQPSVDVGGGLVLAPQ</sequence>
<dbReference type="InterPro" id="IPR023828">
    <property type="entry name" value="Peptidase_S8_Ser-AS"/>
</dbReference>
<keyword evidence="3 5" id="KW-0378">Hydrolase</keyword>
<dbReference type="EMBL" id="CP001737">
    <property type="protein sequence ID" value="ACV79633.1"/>
    <property type="molecule type" value="Genomic_DNA"/>
</dbReference>
<name>C8XD30_NAKMY</name>
<reference evidence="8 9" key="2">
    <citation type="journal article" date="2010" name="Stand. Genomic Sci.">
        <title>Complete genome sequence of Nakamurella multipartita type strain (Y-104).</title>
        <authorList>
            <person name="Tice H."/>
            <person name="Mayilraj S."/>
            <person name="Sims D."/>
            <person name="Lapidus A."/>
            <person name="Nolan M."/>
            <person name="Lucas S."/>
            <person name="Glavina Del Rio T."/>
            <person name="Copeland A."/>
            <person name="Cheng J.F."/>
            <person name="Meincke L."/>
            <person name="Bruce D."/>
            <person name="Goodwin L."/>
            <person name="Pitluck S."/>
            <person name="Ivanova N."/>
            <person name="Mavromatis K."/>
            <person name="Ovchinnikova G."/>
            <person name="Pati A."/>
            <person name="Chen A."/>
            <person name="Palaniappan K."/>
            <person name="Land M."/>
            <person name="Hauser L."/>
            <person name="Chang Y.J."/>
            <person name="Jeffries C.D."/>
            <person name="Detter J.C."/>
            <person name="Brettin T."/>
            <person name="Rohde M."/>
            <person name="Goker M."/>
            <person name="Bristow J."/>
            <person name="Eisen J.A."/>
            <person name="Markowitz V."/>
            <person name="Hugenholtz P."/>
            <person name="Kyrpides N.C."/>
            <person name="Klenk H.P."/>
            <person name="Chen F."/>
        </authorList>
    </citation>
    <scope>NUCLEOTIDE SEQUENCE [LARGE SCALE GENOMIC DNA]</scope>
    <source>
        <strain evidence="9">ATCC 700099 / DSM 44233 / CIP 104796 / JCM 9543 / NBRC 105858 / Y-104</strain>
    </source>
</reference>
<evidence type="ECO:0000256" key="1">
    <source>
        <dbReference type="ARBA" id="ARBA00011073"/>
    </source>
</evidence>
<dbReference type="GO" id="GO:0006508">
    <property type="term" value="P:proteolysis"/>
    <property type="evidence" value="ECO:0007669"/>
    <property type="project" value="UniProtKB-KW"/>
</dbReference>
<reference evidence="9" key="1">
    <citation type="submission" date="2009-09" db="EMBL/GenBank/DDBJ databases">
        <title>The complete genome of Nakamurella multipartita DSM 44233.</title>
        <authorList>
            <consortium name="US DOE Joint Genome Institute (JGI-PGF)"/>
            <person name="Lucas S."/>
            <person name="Copeland A."/>
            <person name="Lapidus A."/>
            <person name="Glavina del Rio T."/>
            <person name="Dalin E."/>
            <person name="Tice H."/>
            <person name="Bruce D."/>
            <person name="Goodwin L."/>
            <person name="Pitluck S."/>
            <person name="Kyrpides N."/>
            <person name="Mavromatis K."/>
            <person name="Ivanova N."/>
            <person name="Ovchinnikova G."/>
            <person name="Sims D."/>
            <person name="Meincke L."/>
            <person name="Brettin T."/>
            <person name="Detter J.C."/>
            <person name="Han C."/>
            <person name="Larimer F."/>
            <person name="Land M."/>
            <person name="Hauser L."/>
            <person name="Markowitz V."/>
            <person name="Cheng J.-F."/>
            <person name="Hugenholtz P."/>
            <person name="Woyke T."/>
            <person name="Wu D."/>
            <person name="Klenk H.-P."/>
            <person name="Eisen J.A."/>
        </authorList>
    </citation>
    <scope>NUCLEOTIDE SEQUENCE [LARGE SCALE GENOMIC DNA]</scope>
    <source>
        <strain evidence="9">ATCC 700099 / DSM 44233 / CIP 104796 / JCM 9543 / NBRC 105858 / Y-104</strain>
    </source>
</reference>
<dbReference type="eggNOG" id="COG1404">
    <property type="taxonomic scope" value="Bacteria"/>
</dbReference>
<evidence type="ECO:0000256" key="5">
    <source>
        <dbReference type="PROSITE-ProRule" id="PRU01240"/>
    </source>
</evidence>
<feature type="active site" description="Charge relay system" evidence="5">
    <location>
        <position position="186"/>
    </location>
</feature>
<dbReference type="InParanoid" id="C8XD30"/>
<keyword evidence="2 5" id="KW-0645">Protease</keyword>
<dbReference type="InterPro" id="IPR000209">
    <property type="entry name" value="Peptidase_S8/S53_dom"/>
</dbReference>
<evidence type="ECO:0000313" key="8">
    <source>
        <dbReference type="EMBL" id="ACV79633.1"/>
    </source>
</evidence>